<proteinExistence type="predicted"/>
<dbReference type="GO" id="GO:0016491">
    <property type="term" value="F:oxidoreductase activity"/>
    <property type="evidence" value="ECO:0007669"/>
    <property type="project" value="InterPro"/>
</dbReference>
<evidence type="ECO:0000259" key="1">
    <source>
        <dbReference type="SMART" id="SM00829"/>
    </source>
</evidence>
<comment type="caution">
    <text evidence="2">The sequence shown here is derived from an EMBL/GenBank/DDBJ whole genome shotgun (WGS) entry which is preliminary data.</text>
</comment>
<dbReference type="EMBL" id="BPQB01000005">
    <property type="protein sequence ID" value="GJE86887.1"/>
    <property type="molecule type" value="Genomic_DNA"/>
</dbReference>
<sequence length="352" mass="37442">MAAPAVPDTQKAWVITRRGVPAQAVHLDTKFPVSKKLAKGEVLVRVQAAAFNPVGYKMMGLLPNFVARRPHVAEHDFAGVVVDANGSGLKEGHEVYGWIPLPLKLSTKQGALCEYVRVPAQLVIPTPPGVKTTEAAGLGLAGMTAYHALFATTRLEPGQHLFVNGGSTAVGMLAIQMAKALGCTVGASASGKKEGFLRGLGVDRFVDYTQGPVYEQLAKDPPSPKYHVLLEAVGTADPLVYTRSEAYLAPGGVFLSVGPQPGVGGGFGGFARLMVALMTPKVLGGTKAQWKLISVDDRRSELEEFGRYIEDGRVKSVVDSVFAFEDVLKAYERVMEGRSTGKVVVKVDPSVE</sequence>
<organism evidence="2 3">
    <name type="scientific">Phanerochaete sordida</name>
    <dbReference type="NCBI Taxonomy" id="48140"/>
    <lineage>
        <taxon>Eukaryota</taxon>
        <taxon>Fungi</taxon>
        <taxon>Dikarya</taxon>
        <taxon>Basidiomycota</taxon>
        <taxon>Agaricomycotina</taxon>
        <taxon>Agaricomycetes</taxon>
        <taxon>Polyporales</taxon>
        <taxon>Phanerochaetaceae</taxon>
        <taxon>Phanerochaete</taxon>
    </lineage>
</organism>
<dbReference type="Gene3D" id="3.90.180.10">
    <property type="entry name" value="Medium-chain alcohol dehydrogenases, catalytic domain"/>
    <property type="match status" value="1"/>
</dbReference>
<evidence type="ECO:0000313" key="3">
    <source>
        <dbReference type="Proteomes" id="UP000703269"/>
    </source>
</evidence>
<name>A0A9P3G0S2_9APHY</name>
<dbReference type="SMART" id="SM00829">
    <property type="entry name" value="PKS_ER"/>
    <property type="match status" value="1"/>
</dbReference>
<reference evidence="2 3" key="1">
    <citation type="submission" date="2021-08" db="EMBL/GenBank/DDBJ databases">
        <title>Draft Genome Sequence of Phanerochaete sordida strain YK-624.</title>
        <authorList>
            <person name="Mori T."/>
            <person name="Dohra H."/>
            <person name="Suzuki T."/>
            <person name="Kawagishi H."/>
            <person name="Hirai H."/>
        </authorList>
    </citation>
    <scope>NUCLEOTIDE SEQUENCE [LARGE SCALE GENOMIC DNA]</scope>
    <source>
        <strain evidence="2 3">YK-624</strain>
    </source>
</reference>
<dbReference type="Gene3D" id="3.40.50.720">
    <property type="entry name" value="NAD(P)-binding Rossmann-like Domain"/>
    <property type="match status" value="1"/>
</dbReference>
<dbReference type="GO" id="GO:0005739">
    <property type="term" value="C:mitochondrion"/>
    <property type="evidence" value="ECO:0007669"/>
    <property type="project" value="TreeGrafter"/>
</dbReference>
<feature type="domain" description="Enoyl reductase (ER)" evidence="1">
    <location>
        <begin position="19"/>
        <end position="345"/>
    </location>
</feature>
<dbReference type="Pfam" id="PF13602">
    <property type="entry name" value="ADH_zinc_N_2"/>
    <property type="match status" value="1"/>
</dbReference>
<accession>A0A9P3G0S2</accession>
<dbReference type="InterPro" id="IPR036291">
    <property type="entry name" value="NAD(P)-bd_dom_sf"/>
</dbReference>
<dbReference type="InterPro" id="IPR020843">
    <property type="entry name" value="ER"/>
</dbReference>
<keyword evidence="3" id="KW-1185">Reference proteome</keyword>
<gene>
    <name evidence="2" type="ORF">PsYK624_029700</name>
</gene>
<dbReference type="Proteomes" id="UP000703269">
    <property type="component" value="Unassembled WGS sequence"/>
</dbReference>
<evidence type="ECO:0000313" key="2">
    <source>
        <dbReference type="EMBL" id="GJE86887.1"/>
    </source>
</evidence>
<dbReference type="PANTHER" id="PTHR11695">
    <property type="entry name" value="ALCOHOL DEHYDROGENASE RELATED"/>
    <property type="match status" value="1"/>
</dbReference>
<dbReference type="AlphaFoldDB" id="A0A9P3G0S2"/>
<dbReference type="CDD" id="cd08267">
    <property type="entry name" value="MDR1"/>
    <property type="match status" value="1"/>
</dbReference>
<dbReference type="InterPro" id="IPR011032">
    <property type="entry name" value="GroES-like_sf"/>
</dbReference>
<dbReference type="InterPro" id="IPR013154">
    <property type="entry name" value="ADH-like_N"/>
</dbReference>
<protein>
    <submittedName>
        <fullName evidence="2">NAD(P)-dependent alcohol dehydrogenase</fullName>
    </submittedName>
</protein>
<dbReference type="InterPro" id="IPR050700">
    <property type="entry name" value="YIM1/Zinc_Alcohol_DH_Fams"/>
</dbReference>
<dbReference type="OrthoDB" id="3509362at2759"/>
<dbReference type="PANTHER" id="PTHR11695:SF294">
    <property type="entry name" value="RETICULON-4-INTERACTING PROTEIN 1, MITOCHONDRIAL"/>
    <property type="match status" value="1"/>
</dbReference>
<dbReference type="Pfam" id="PF08240">
    <property type="entry name" value="ADH_N"/>
    <property type="match status" value="1"/>
</dbReference>
<dbReference type="SUPFAM" id="SSF50129">
    <property type="entry name" value="GroES-like"/>
    <property type="match status" value="1"/>
</dbReference>
<dbReference type="SUPFAM" id="SSF51735">
    <property type="entry name" value="NAD(P)-binding Rossmann-fold domains"/>
    <property type="match status" value="1"/>
</dbReference>